<feature type="domain" description="Formyl transferase C-terminal" evidence="2">
    <location>
        <begin position="209"/>
        <end position="318"/>
    </location>
</feature>
<sequence>MKVILLGKGKMLANMIESARDSGVEIAGVLRYERTILKPFQLFLHDLFKTSHDLTLIKKYKLPEIKCRSANSEEFREFVLKTNADIIMVGTWREKLERKTFSMPKIGTVNLHPSLLPRYRGPNPYMQVILRGEKKSGITLHLMDENLDTGAILLQKEIDIFTGDTGKELRERTFTATREIASEFFRKIQSEVIIPIKQNESRATYFGNINESLKMLDFKNKPAEEIYAIIRALHPWLPCYITIGKRFLQVNPYKVTILSPQNATLTETIFKNLTRSEETSAERVELSGKPGEIIEKDYKTRSLTIMCKDGKALKMEGLKLWGVFLKPYTKLFIKRLKTGAFAD</sequence>
<dbReference type="AlphaFoldDB" id="A0A9D1FUS9"/>
<dbReference type="InterPro" id="IPR011034">
    <property type="entry name" value="Formyl_transferase-like_C_sf"/>
</dbReference>
<dbReference type="InterPro" id="IPR001555">
    <property type="entry name" value="GART_AS"/>
</dbReference>
<proteinExistence type="predicted"/>
<dbReference type="PANTHER" id="PTHR11138:SF5">
    <property type="entry name" value="METHIONYL-TRNA FORMYLTRANSFERASE, MITOCHONDRIAL"/>
    <property type="match status" value="1"/>
</dbReference>
<dbReference type="Gene3D" id="3.40.50.12230">
    <property type="match status" value="1"/>
</dbReference>
<gene>
    <name evidence="3" type="ORF">IAD41_00610</name>
</gene>
<dbReference type="Pfam" id="PF02911">
    <property type="entry name" value="Formyl_trans_C"/>
    <property type="match status" value="1"/>
</dbReference>
<reference evidence="3" key="2">
    <citation type="journal article" date="2021" name="PeerJ">
        <title>Extensive microbial diversity within the chicken gut microbiome revealed by metagenomics and culture.</title>
        <authorList>
            <person name="Gilroy R."/>
            <person name="Ravi A."/>
            <person name="Getino M."/>
            <person name="Pursley I."/>
            <person name="Horton D.L."/>
            <person name="Alikhan N.F."/>
            <person name="Baker D."/>
            <person name="Gharbi K."/>
            <person name="Hall N."/>
            <person name="Watson M."/>
            <person name="Adriaenssens E.M."/>
            <person name="Foster-Nyarko E."/>
            <person name="Jarju S."/>
            <person name="Secka A."/>
            <person name="Antonio M."/>
            <person name="Oren A."/>
            <person name="Chaudhuri R.R."/>
            <person name="La Ragione R."/>
            <person name="Hildebrand F."/>
            <person name="Pallen M.J."/>
        </authorList>
    </citation>
    <scope>NUCLEOTIDE SEQUENCE</scope>
    <source>
        <strain evidence="3">CHK152-2994</strain>
    </source>
</reference>
<organism evidence="3 4">
    <name type="scientific">Candidatus Scatenecus faecavium</name>
    <dbReference type="NCBI Taxonomy" id="2840915"/>
    <lineage>
        <taxon>Bacteria</taxon>
        <taxon>Candidatus Scatenecus</taxon>
    </lineage>
</organism>
<comment type="caution">
    <text evidence="3">The sequence shown here is derived from an EMBL/GenBank/DDBJ whole genome shotgun (WGS) entry which is preliminary data.</text>
</comment>
<dbReference type="EMBL" id="DVJO01000017">
    <property type="protein sequence ID" value="HIS82099.1"/>
    <property type="molecule type" value="Genomic_DNA"/>
</dbReference>
<dbReference type="PANTHER" id="PTHR11138">
    <property type="entry name" value="METHIONYL-TRNA FORMYLTRANSFERASE"/>
    <property type="match status" value="1"/>
</dbReference>
<reference evidence="3" key="1">
    <citation type="submission" date="2020-10" db="EMBL/GenBank/DDBJ databases">
        <authorList>
            <person name="Gilroy R."/>
        </authorList>
    </citation>
    <scope>NUCLEOTIDE SEQUENCE</scope>
    <source>
        <strain evidence="3">CHK152-2994</strain>
    </source>
</reference>
<dbReference type="PROSITE" id="PS00373">
    <property type="entry name" value="GART"/>
    <property type="match status" value="1"/>
</dbReference>
<evidence type="ECO:0000313" key="4">
    <source>
        <dbReference type="Proteomes" id="UP000824139"/>
    </source>
</evidence>
<dbReference type="InterPro" id="IPR036477">
    <property type="entry name" value="Formyl_transf_N_sf"/>
</dbReference>
<dbReference type="GO" id="GO:0004479">
    <property type="term" value="F:methionyl-tRNA formyltransferase activity"/>
    <property type="evidence" value="ECO:0007669"/>
    <property type="project" value="TreeGrafter"/>
</dbReference>
<accession>A0A9D1FUS9</accession>
<evidence type="ECO:0000259" key="2">
    <source>
        <dbReference type="Pfam" id="PF02911"/>
    </source>
</evidence>
<dbReference type="SUPFAM" id="SSF50486">
    <property type="entry name" value="FMT C-terminal domain-like"/>
    <property type="match status" value="1"/>
</dbReference>
<name>A0A9D1FUS9_9BACT</name>
<dbReference type="Proteomes" id="UP000824139">
    <property type="component" value="Unassembled WGS sequence"/>
</dbReference>
<evidence type="ECO:0000313" key="3">
    <source>
        <dbReference type="EMBL" id="HIS82099.1"/>
    </source>
</evidence>
<evidence type="ECO:0008006" key="5">
    <source>
        <dbReference type="Google" id="ProtNLM"/>
    </source>
</evidence>
<dbReference type="GO" id="GO:0005829">
    <property type="term" value="C:cytosol"/>
    <property type="evidence" value="ECO:0007669"/>
    <property type="project" value="TreeGrafter"/>
</dbReference>
<dbReference type="CDD" id="cd08369">
    <property type="entry name" value="FMT_core"/>
    <property type="match status" value="1"/>
</dbReference>
<dbReference type="Pfam" id="PF00551">
    <property type="entry name" value="Formyl_trans_N"/>
    <property type="match status" value="1"/>
</dbReference>
<evidence type="ECO:0000259" key="1">
    <source>
        <dbReference type="Pfam" id="PF00551"/>
    </source>
</evidence>
<feature type="domain" description="Formyl transferase N-terminal" evidence="1">
    <location>
        <begin position="1"/>
        <end position="179"/>
    </location>
</feature>
<dbReference type="InterPro" id="IPR005793">
    <property type="entry name" value="Formyl_trans_C"/>
</dbReference>
<dbReference type="InterPro" id="IPR002376">
    <property type="entry name" value="Formyl_transf_N"/>
</dbReference>
<dbReference type="SUPFAM" id="SSF53328">
    <property type="entry name" value="Formyltransferase"/>
    <property type="match status" value="1"/>
</dbReference>
<protein>
    <recommendedName>
        <fullName evidence="5">Methionyl-tRNA formyltransferase</fullName>
    </recommendedName>
</protein>